<sequence>MNLSVPVGTAVLMTYRYGPDITQKDLAFAVGVNSGALVRTLDQAENAQLLERADSPTDRRSKIVNLLPEGRKVALEIEKRLQAVRQDLFDGIPEEDIKVATRVLRALEERVVTRLGAQD</sequence>
<evidence type="ECO:0000313" key="5">
    <source>
        <dbReference type="EMBL" id="RKF18407.1"/>
    </source>
</evidence>
<dbReference type="InterPro" id="IPR036390">
    <property type="entry name" value="WH_DNA-bd_sf"/>
</dbReference>
<dbReference type="EMBL" id="RAPF01000009">
    <property type="protein sequence ID" value="RKF18407.1"/>
    <property type="molecule type" value="Genomic_DNA"/>
</dbReference>
<evidence type="ECO:0000256" key="3">
    <source>
        <dbReference type="ARBA" id="ARBA00023163"/>
    </source>
</evidence>
<dbReference type="Gene3D" id="1.10.10.10">
    <property type="entry name" value="Winged helix-like DNA-binding domain superfamily/Winged helix DNA-binding domain"/>
    <property type="match status" value="1"/>
</dbReference>
<dbReference type="SUPFAM" id="SSF46785">
    <property type="entry name" value="Winged helix' DNA-binding domain"/>
    <property type="match status" value="1"/>
</dbReference>
<dbReference type="InterPro" id="IPR036388">
    <property type="entry name" value="WH-like_DNA-bd_sf"/>
</dbReference>
<evidence type="ECO:0000259" key="4">
    <source>
        <dbReference type="PROSITE" id="PS50995"/>
    </source>
</evidence>
<dbReference type="Proteomes" id="UP000284395">
    <property type="component" value="Unassembled WGS sequence"/>
</dbReference>
<dbReference type="AlphaFoldDB" id="A0A420ECJ3"/>
<dbReference type="SMART" id="SM00347">
    <property type="entry name" value="HTH_MARR"/>
    <property type="match status" value="1"/>
</dbReference>
<organism evidence="5 6">
    <name type="scientific">Altericroceibacterium spongiae</name>
    <dbReference type="NCBI Taxonomy" id="2320269"/>
    <lineage>
        <taxon>Bacteria</taxon>
        <taxon>Pseudomonadati</taxon>
        <taxon>Pseudomonadota</taxon>
        <taxon>Alphaproteobacteria</taxon>
        <taxon>Sphingomonadales</taxon>
        <taxon>Erythrobacteraceae</taxon>
        <taxon>Altericroceibacterium</taxon>
    </lineage>
</organism>
<dbReference type="PRINTS" id="PR00598">
    <property type="entry name" value="HTHMARR"/>
</dbReference>
<keyword evidence="2" id="KW-0238">DNA-binding</keyword>
<dbReference type="GO" id="GO:0006950">
    <property type="term" value="P:response to stress"/>
    <property type="evidence" value="ECO:0007669"/>
    <property type="project" value="TreeGrafter"/>
</dbReference>
<dbReference type="InterPro" id="IPR039422">
    <property type="entry name" value="MarR/SlyA-like"/>
</dbReference>
<name>A0A420ECJ3_9SPHN</name>
<dbReference type="Pfam" id="PF01047">
    <property type="entry name" value="MarR"/>
    <property type="match status" value="1"/>
</dbReference>
<gene>
    <name evidence="5" type="ORF">D6851_14395</name>
</gene>
<evidence type="ECO:0000313" key="6">
    <source>
        <dbReference type="Proteomes" id="UP000284395"/>
    </source>
</evidence>
<proteinExistence type="predicted"/>
<evidence type="ECO:0000256" key="2">
    <source>
        <dbReference type="ARBA" id="ARBA00023125"/>
    </source>
</evidence>
<dbReference type="OrthoDB" id="7427954at2"/>
<reference evidence="5 6" key="1">
    <citation type="submission" date="2018-09" db="EMBL/GenBank/DDBJ databases">
        <title>Altererythrobacter spongiae sp. nov., isolated from a marine sponge.</title>
        <authorList>
            <person name="Zhuang L."/>
            <person name="Luo L."/>
        </authorList>
    </citation>
    <scope>NUCLEOTIDE SEQUENCE [LARGE SCALE GENOMIC DNA]</scope>
    <source>
        <strain evidence="5 6">HN-Y73</strain>
    </source>
</reference>
<comment type="caution">
    <text evidence="5">The sequence shown here is derived from an EMBL/GenBank/DDBJ whole genome shotgun (WGS) entry which is preliminary data.</text>
</comment>
<evidence type="ECO:0000256" key="1">
    <source>
        <dbReference type="ARBA" id="ARBA00023015"/>
    </source>
</evidence>
<dbReference type="PROSITE" id="PS50995">
    <property type="entry name" value="HTH_MARR_2"/>
    <property type="match status" value="1"/>
</dbReference>
<keyword evidence="3" id="KW-0804">Transcription</keyword>
<dbReference type="PANTHER" id="PTHR33164">
    <property type="entry name" value="TRANSCRIPTIONAL REGULATOR, MARR FAMILY"/>
    <property type="match status" value="1"/>
</dbReference>
<keyword evidence="6" id="KW-1185">Reference proteome</keyword>
<feature type="domain" description="HTH marR-type" evidence="4">
    <location>
        <begin position="1"/>
        <end position="109"/>
    </location>
</feature>
<protein>
    <submittedName>
        <fullName evidence="5">MarR family transcriptional regulator</fullName>
    </submittedName>
</protein>
<dbReference type="GO" id="GO:0003700">
    <property type="term" value="F:DNA-binding transcription factor activity"/>
    <property type="evidence" value="ECO:0007669"/>
    <property type="project" value="InterPro"/>
</dbReference>
<dbReference type="GO" id="GO:0003677">
    <property type="term" value="F:DNA binding"/>
    <property type="evidence" value="ECO:0007669"/>
    <property type="project" value="UniProtKB-KW"/>
</dbReference>
<accession>A0A420ECJ3</accession>
<dbReference type="InterPro" id="IPR000835">
    <property type="entry name" value="HTH_MarR-typ"/>
</dbReference>
<dbReference type="PANTHER" id="PTHR33164:SF64">
    <property type="entry name" value="TRANSCRIPTIONAL REGULATOR SLYA"/>
    <property type="match status" value="1"/>
</dbReference>
<keyword evidence="1" id="KW-0805">Transcription regulation</keyword>